<evidence type="ECO:0000313" key="1">
    <source>
        <dbReference type="EMBL" id="CEM39906.1"/>
    </source>
</evidence>
<dbReference type="PhylomeDB" id="A0A0G4H7M5"/>
<dbReference type="Proteomes" id="UP000041254">
    <property type="component" value="Unassembled WGS sequence"/>
</dbReference>
<gene>
    <name evidence="1" type="ORF">Vbra_19827</name>
</gene>
<dbReference type="EMBL" id="CDMY01001057">
    <property type="protein sequence ID" value="CEM39906.1"/>
    <property type="molecule type" value="Genomic_DNA"/>
</dbReference>
<organism evidence="1 2">
    <name type="scientific">Vitrella brassicaformis (strain CCMP3155)</name>
    <dbReference type="NCBI Taxonomy" id="1169540"/>
    <lineage>
        <taxon>Eukaryota</taxon>
        <taxon>Sar</taxon>
        <taxon>Alveolata</taxon>
        <taxon>Colpodellida</taxon>
        <taxon>Vitrellaceae</taxon>
        <taxon>Vitrella</taxon>
    </lineage>
</organism>
<dbReference type="InParanoid" id="A0A0G4H7M5"/>
<keyword evidence="2" id="KW-1185">Reference proteome</keyword>
<dbReference type="VEuPathDB" id="CryptoDB:Vbra_19827"/>
<accession>A0A0G4H7M5</accession>
<dbReference type="AlphaFoldDB" id="A0A0G4H7M5"/>
<proteinExistence type="predicted"/>
<protein>
    <submittedName>
        <fullName evidence="1">Uncharacterized protein</fullName>
    </submittedName>
</protein>
<sequence>MSRLCISYKKKGVAPPAPNLFAAAARRRAEAKAERDAMKRSAAEDKAAQLWAEIKRIKMASVDPQEKSARFKKLHKATHLTDEMIDSIMRVFDGAESLSPFQTQRVKRP</sequence>
<reference evidence="1 2" key="1">
    <citation type="submission" date="2014-11" db="EMBL/GenBank/DDBJ databases">
        <authorList>
            <person name="Zhu J."/>
            <person name="Qi W."/>
            <person name="Song R."/>
        </authorList>
    </citation>
    <scope>NUCLEOTIDE SEQUENCE [LARGE SCALE GENOMIC DNA]</scope>
</reference>
<name>A0A0G4H7M5_VITBC</name>
<evidence type="ECO:0000313" key="2">
    <source>
        <dbReference type="Proteomes" id="UP000041254"/>
    </source>
</evidence>